<feature type="region of interest" description="Disordered" evidence="1">
    <location>
        <begin position="90"/>
        <end position="119"/>
    </location>
</feature>
<protein>
    <submittedName>
        <fullName evidence="2">Uncharacterized protein</fullName>
    </submittedName>
</protein>
<dbReference type="Proteomes" id="UP000762676">
    <property type="component" value="Unassembled WGS sequence"/>
</dbReference>
<proteinExistence type="predicted"/>
<feature type="compositionally biased region" description="Basic and acidic residues" evidence="1">
    <location>
        <begin position="108"/>
        <end position="119"/>
    </location>
</feature>
<accession>A0AAV4JC51</accession>
<evidence type="ECO:0000313" key="3">
    <source>
        <dbReference type="Proteomes" id="UP000762676"/>
    </source>
</evidence>
<evidence type="ECO:0000256" key="1">
    <source>
        <dbReference type="SAM" id="MobiDB-lite"/>
    </source>
</evidence>
<gene>
    <name evidence="2" type="ORF">ElyMa_006863600</name>
</gene>
<keyword evidence="3" id="KW-1185">Reference proteome</keyword>
<organism evidence="2 3">
    <name type="scientific">Elysia marginata</name>
    <dbReference type="NCBI Taxonomy" id="1093978"/>
    <lineage>
        <taxon>Eukaryota</taxon>
        <taxon>Metazoa</taxon>
        <taxon>Spiralia</taxon>
        <taxon>Lophotrochozoa</taxon>
        <taxon>Mollusca</taxon>
        <taxon>Gastropoda</taxon>
        <taxon>Heterobranchia</taxon>
        <taxon>Euthyneura</taxon>
        <taxon>Panpulmonata</taxon>
        <taxon>Sacoglossa</taxon>
        <taxon>Placobranchoidea</taxon>
        <taxon>Plakobranchidae</taxon>
        <taxon>Elysia</taxon>
    </lineage>
</organism>
<reference evidence="2 3" key="1">
    <citation type="journal article" date="2021" name="Elife">
        <title>Chloroplast acquisition without the gene transfer in kleptoplastic sea slugs, Plakobranchus ocellatus.</title>
        <authorList>
            <person name="Maeda T."/>
            <person name="Takahashi S."/>
            <person name="Yoshida T."/>
            <person name="Shimamura S."/>
            <person name="Takaki Y."/>
            <person name="Nagai Y."/>
            <person name="Toyoda A."/>
            <person name="Suzuki Y."/>
            <person name="Arimoto A."/>
            <person name="Ishii H."/>
            <person name="Satoh N."/>
            <person name="Nishiyama T."/>
            <person name="Hasebe M."/>
            <person name="Maruyama T."/>
            <person name="Minagawa J."/>
            <person name="Obokata J."/>
            <person name="Shigenobu S."/>
        </authorList>
    </citation>
    <scope>NUCLEOTIDE SEQUENCE [LARGE SCALE GENOMIC DNA]</scope>
</reference>
<evidence type="ECO:0000313" key="2">
    <source>
        <dbReference type="EMBL" id="GFS19057.1"/>
    </source>
</evidence>
<dbReference type="AlphaFoldDB" id="A0AAV4JC51"/>
<dbReference type="EMBL" id="BMAT01013732">
    <property type="protein sequence ID" value="GFS19057.1"/>
    <property type="molecule type" value="Genomic_DNA"/>
</dbReference>
<sequence>MYYAVCPLRINSVLHREVKHSVDIRVIVIDACSGPVISSYGTHTINTGACNLVCEIARRRHRDLPGSVLQGGGESPDTDVFLKSTIWTSGGESRREEDIRQTNTVLDSGERVERGGTEE</sequence>
<comment type="caution">
    <text evidence="2">The sequence shown here is derived from an EMBL/GenBank/DDBJ whole genome shotgun (WGS) entry which is preliminary data.</text>
</comment>
<name>A0AAV4JC51_9GAST</name>